<keyword evidence="1" id="KW-0472">Membrane</keyword>
<keyword evidence="1" id="KW-0812">Transmembrane</keyword>
<feature type="transmembrane region" description="Helical" evidence="1">
    <location>
        <begin position="12"/>
        <end position="31"/>
    </location>
</feature>
<proteinExistence type="predicted"/>
<evidence type="ECO:0000313" key="2">
    <source>
        <dbReference type="EMBL" id="QHS78541.1"/>
    </source>
</evidence>
<name>A0A6C0AGS4_9ZZZZ</name>
<reference evidence="2" key="1">
    <citation type="journal article" date="2020" name="Nature">
        <title>Giant virus diversity and host interactions through global metagenomics.</title>
        <authorList>
            <person name="Schulz F."/>
            <person name="Roux S."/>
            <person name="Paez-Espino D."/>
            <person name="Jungbluth S."/>
            <person name="Walsh D.A."/>
            <person name="Denef V.J."/>
            <person name="McMahon K.D."/>
            <person name="Konstantinidis K.T."/>
            <person name="Eloe-Fadrosh E.A."/>
            <person name="Kyrpides N.C."/>
            <person name="Woyke T."/>
        </authorList>
    </citation>
    <scope>NUCLEOTIDE SEQUENCE</scope>
    <source>
        <strain evidence="2">GVMAG-S-1021933-23</strain>
    </source>
</reference>
<evidence type="ECO:0000256" key="1">
    <source>
        <dbReference type="SAM" id="Phobius"/>
    </source>
</evidence>
<dbReference type="AlphaFoldDB" id="A0A6C0AGS4"/>
<accession>A0A6C0AGS4</accession>
<dbReference type="EMBL" id="MN740599">
    <property type="protein sequence ID" value="QHS78541.1"/>
    <property type="molecule type" value="Genomic_DNA"/>
</dbReference>
<protein>
    <submittedName>
        <fullName evidence="2">Uncharacterized protein</fullName>
    </submittedName>
</protein>
<organism evidence="2">
    <name type="scientific">viral metagenome</name>
    <dbReference type="NCBI Taxonomy" id="1070528"/>
    <lineage>
        <taxon>unclassified sequences</taxon>
        <taxon>metagenomes</taxon>
        <taxon>organismal metagenomes</taxon>
    </lineage>
</organism>
<feature type="transmembrane region" description="Helical" evidence="1">
    <location>
        <begin position="51"/>
        <end position="73"/>
    </location>
</feature>
<keyword evidence="1" id="KW-1133">Transmembrane helix</keyword>
<sequence length="131" mass="15718">MINYLKKIRMPVSFAFGYMFGFMFGDRNIFIKYGEKPKTLVLRHSIQFISGFTFTFLSLTYPIFIPIIMIDYYGDLCIIDKIIDIINSKYLFEYKREHQYDKNDNKYYAPSHLHITIKKKESLLEDKIKDP</sequence>